<dbReference type="FunCoup" id="A0A7R8UEL3">
    <property type="interactions" value="69"/>
</dbReference>
<dbReference type="PANTHER" id="PTHR11011">
    <property type="entry name" value="MALE STERILITY PROTEIN 2-RELATED"/>
    <property type="match status" value="1"/>
</dbReference>
<dbReference type="GO" id="GO:0035336">
    <property type="term" value="P:long-chain fatty-acyl-CoA metabolic process"/>
    <property type="evidence" value="ECO:0007669"/>
    <property type="project" value="TreeGrafter"/>
</dbReference>
<dbReference type="InParanoid" id="A0A7R8UEL3"/>
<keyword evidence="5 11" id="KW-0521">NADP</keyword>
<dbReference type="GO" id="GO:0080019">
    <property type="term" value="F:alcohol-forming very long-chain fatty acyl-CoA reductase activity"/>
    <property type="evidence" value="ECO:0007669"/>
    <property type="project" value="InterPro"/>
</dbReference>
<evidence type="ECO:0000256" key="7">
    <source>
        <dbReference type="ARBA" id="ARBA00023002"/>
    </source>
</evidence>
<dbReference type="Gene3D" id="3.40.50.720">
    <property type="entry name" value="NAD(P)-binding Rossmann-like Domain"/>
    <property type="match status" value="1"/>
</dbReference>
<dbReference type="GO" id="GO:0102965">
    <property type="term" value="F:alcohol-forming long-chain fatty acyl-CoA reductase activity"/>
    <property type="evidence" value="ECO:0007669"/>
    <property type="project" value="UniProtKB-EC"/>
</dbReference>
<feature type="transmembrane region" description="Helical" evidence="11">
    <location>
        <begin position="352"/>
        <end position="373"/>
    </location>
</feature>
<name>A0A7R8UEL3_HERIL</name>
<dbReference type="OrthoDB" id="429813at2759"/>
<dbReference type="GO" id="GO:0016020">
    <property type="term" value="C:membrane"/>
    <property type="evidence" value="ECO:0007669"/>
    <property type="project" value="UniProtKB-SubCell"/>
</dbReference>
<evidence type="ECO:0000259" key="12">
    <source>
        <dbReference type="Pfam" id="PF03015"/>
    </source>
</evidence>
<dbReference type="Pfam" id="PF07993">
    <property type="entry name" value="NAD_binding_4"/>
    <property type="match status" value="1"/>
</dbReference>
<accession>A0A7R8UEL3</accession>
<evidence type="ECO:0000256" key="8">
    <source>
        <dbReference type="ARBA" id="ARBA00023098"/>
    </source>
</evidence>
<dbReference type="AlphaFoldDB" id="A0A7R8UEL3"/>
<dbReference type="CDD" id="cd05236">
    <property type="entry name" value="FAR-N_SDR_e"/>
    <property type="match status" value="1"/>
</dbReference>
<dbReference type="EC" id="1.2.1.84" evidence="11"/>
<organism evidence="14 15">
    <name type="scientific">Hermetia illucens</name>
    <name type="common">Black soldier fly</name>
    <dbReference type="NCBI Taxonomy" id="343691"/>
    <lineage>
        <taxon>Eukaryota</taxon>
        <taxon>Metazoa</taxon>
        <taxon>Ecdysozoa</taxon>
        <taxon>Arthropoda</taxon>
        <taxon>Hexapoda</taxon>
        <taxon>Insecta</taxon>
        <taxon>Pterygota</taxon>
        <taxon>Neoptera</taxon>
        <taxon>Endopterygota</taxon>
        <taxon>Diptera</taxon>
        <taxon>Brachycera</taxon>
        <taxon>Stratiomyomorpha</taxon>
        <taxon>Stratiomyidae</taxon>
        <taxon>Hermetiinae</taxon>
        <taxon>Hermetia</taxon>
    </lineage>
</organism>
<dbReference type="InterPro" id="IPR033640">
    <property type="entry name" value="FAR_C"/>
</dbReference>
<reference evidence="14 15" key="1">
    <citation type="submission" date="2020-11" db="EMBL/GenBank/DDBJ databases">
        <authorList>
            <person name="Wallbank WR R."/>
            <person name="Pardo Diaz C."/>
            <person name="Kozak K."/>
            <person name="Martin S."/>
            <person name="Jiggins C."/>
            <person name="Moest M."/>
            <person name="Warren A I."/>
            <person name="Generalovic N T."/>
            <person name="Byers J.R.P. K."/>
            <person name="Montejo-Kovacevich G."/>
            <person name="Yen C E."/>
        </authorList>
    </citation>
    <scope>NUCLEOTIDE SEQUENCE [LARGE SCALE GENOMIC DNA]</scope>
</reference>
<keyword evidence="8 11" id="KW-0443">Lipid metabolism</keyword>
<evidence type="ECO:0000256" key="1">
    <source>
        <dbReference type="ARBA" id="ARBA00004141"/>
    </source>
</evidence>
<dbReference type="EMBL" id="LR899009">
    <property type="protein sequence ID" value="CAD7078547.1"/>
    <property type="molecule type" value="Genomic_DNA"/>
</dbReference>
<proteinExistence type="inferred from homology"/>
<dbReference type="PANTHER" id="PTHR11011:SF24">
    <property type="entry name" value="FATTY ACYL-COA REDUCTASE"/>
    <property type="match status" value="1"/>
</dbReference>
<dbReference type="Pfam" id="PF03015">
    <property type="entry name" value="Sterile"/>
    <property type="match status" value="1"/>
</dbReference>
<dbReference type="InterPro" id="IPR026055">
    <property type="entry name" value="FAR"/>
</dbReference>
<dbReference type="InterPro" id="IPR013120">
    <property type="entry name" value="FAR_NAD-bd"/>
</dbReference>
<comment type="catalytic activity">
    <reaction evidence="10 11">
        <text>a long-chain fatty acyl-CoA + 2 NADPH + 2 H(+) = a long-chain primary fatty alcohol + 2 NADP(+) + CoA</text>
        <dbReference type="Rhea" id="RHEA:52716"/>
        <dbReference type="ChEBI" id="CHEBI:15378"/>
        <dbReference type="ChEBI" id="CHEBI:57287"/>
        <dbReference type="ChEBI" id="CHEBI:57783"/>
        <dbReference type="ChEBI" id="CHEBI:58349"/>
        <dbReference type="ChEBI" id="CHEBI:77396"/>
        <dbReference type="ChEBI" id="CHEBI:83139"/>
        <dbReference type="EC" id="1.2.1.84"/>
    </reaction>
</comment>
<evidence type="ECO:0000256" key="6">
    <source>
        <dbReference type="ARBA" id="ARBA00022989"/>
    </source>
</evidence>
<keyword evidence="7 11" id="KW-0560">Oxidoreductase</keyword>
<dbReference type="Proteomes" id="UP000594454">
    <property type="component" value="Chromosome 1"/>
</dbReference>
<dbReference type="InterPro" id="IPR036291">
    <property type="entry name" value="NAD(P)-bd_dom_sf"/>
</dbReference>
<dbReference type="SUPFAM" id="SSF51735">
    <property type="entry name" value="NAD(P)-binding Rossmann-fold domains"/>
    <property type="match status" value="1"/>
</dbReference>
<keyword evidence="4 11" id="KW-0812">Transmembrane</keyword>
<evidence type="ECO:0000256" key="5">
    <source>
        <dbReference type="ARBA" id="ARBA00022857"/>
    </source>
</evidence>
<dbReference type="CDD" id="cd09071">
    <property type="entry name" value="FAR_C"/>
    <property type="match status" value="1"/>
</dbReference>
<keyword evidence="9 11" id="KW-0472">Membrane</keyword>
<keyword evidence="3 11" id="KW-0444">Lipid biosynthesis</keyword>
<keyword evidence="6 11" id="KW-1133">Transmembrane helix</keyword>
<dbReference type="OMA" id="MHIMMAI"/>
<keyword evidence="15" id="KW-1185">Reference proteome</keyword>
<comment type="subcellular location">
    <subcellularLocation>
        <location evidence="1">Membrane</location>
        <topology evidence="1">Multi-pass membrane protein</topology>
    </subcellularLocation>
</comment>
<evidence type="ECO:0000256" key="2">
    <source>
        <dbReference type="ARBA" id="ARBA00005928"/>
    </source>
</evidence>
<gene>
    <name evidence="14" type="ORF">HERILL_LOCUS1808</name>
</gene>
<comment type="function">
    <text evidence="11">Catalyzes the reduction of fatty acyl-CoA to fatty alcohols.</text>
</comment>
<dbReference type="GO" id="GO:0005777">
    <property type="term" value="C:peroxisome"/>
    <property type="evidence" value="ECO:0007669"/>
    <property type="project" value="TreeGrafter"/>
</dbReference>
<evidence type="ECO:0000256" key="9">
    <source>
        <dbReference type="ARBA" id="ARBA00023136"/>
    </source>
</evidence>
<evidence type="ECO:0000313" key="15">
    <source>
        <dbReference type="Proteomes" id="UP000594454"/>
    </source>
</evidence>
<dbReference type="FunFam" id="3.40.50.720:FF:000143">
    <property type="entry name" value="Fatty acyl-CoA reductase"/>
    <property type="match status" value="1"/>
</dbReference>
<evidence type="ECO:0000256" key="10">
    <source>
        <dbReference type="ARBA" id="ARBA00052530"/>
    </source>
</evidence>
<comment type="similarity">
    <text evidence="2 11">Belongs to the fatty acyl-CoA reductase family.</text>
</comment>
<protein>
    <recommendedName>
        <fullName evidence="11">Fatty acyl-CoA reductase</fullName>
        <ecNumber evidence="11">1.2.1.84</ecNumber>
    </recommendedName>
</protein>
<evidence type="ECO:0000256" key="4">
    <source>
        <dbReference type="ARBA" id="ARBA00022692"/>
    </source>
</evidence>
<evidence type="ECO:0000256" key="3">
    <source>
        <dbReference type="ARBA" id="ARBA00022516"/>
    </source>
</evidence>
<evidence type="ECO:0000313" key="14">
    <source>
        <dbReference type="EMBL" id="CAD7078547.1"/>
    </source>
</evidence>
<feature type="domain" description="Fatty acyl-CoA reductase C-terminal" evidence="12">
    <location>
        <begin position="358"/>
        <end position="451"/>
    </location>
</feature>
<evidence type="ECO:0000259" key="13">
    <source>
        <dbReference type="Pfam" id="PF07993"/>
    </source>
</evidence>
<sequence length="501" mass="57369">MKLTIPEFYRGREIFVTGGSGFLGKVLIEKLLRSCPDLNTIFVLLRSKKGRSADERLSDIVQLPLFDVLRETMPTQLSKLVAIAGDVTELKMGISTEGRELMRNVSVIFHAAASVRFDDPLRDAILINTRGTREVMRFAETLPDLKALIHVSTTYCNPDKHVVEEKLYPPYADWRTAITIAEKFDKELLNILEKKFSSFQPNTYTFTKSMAEHVVNDYKDKLPVLICRPSIVVSTIAEPIPGWIDNFNGPVGMLVASGVGVLRTVYGNPDVISDFMPVDVAIKSIIIAGYEKGMQTEKSKELTIYNCSTSNLRGVTTGEIIEIAKELIKLKPMEQMIWVPYGSLTSSKTLHYIRFFFLHLLVAILVDSILRVLNRKVFLLKIHRRIYEANLALHYFASTHWEFINNKFVELDAKVPSADVREFSFLYLKDLDIKDYFYKALVGARKFLLKESDDNIEYARRKFWTIYYIDKVLRIIVGVCLIRSVFRTLGVWNYIGPYLQK</sequence>
<feature type="domain" description="Thioester reductase (TE)" evidence="13">
    <location>
        <begin position="16"/>
        <end position="285"/>
    </location>
</feature>
<evidence type="ECO:0000256" key="11">
    <source>
        <dbReference type="RuleBase" id="RU363097"/>
    </source>
</evidence>